<proteinExistence type="predicted"/>
<feature type="transmembrane region" description="Helical" evidence="1">
    <location>
        <begin position="32"/>
        <end position="49"/>
    </location>
</feature>
<keyword evidence="1" id="KW-0472">Membrane</keyword>
<evidence type="ECO:0000313" key="3">
    <source>
        <dbReference type="Proteomes" id="UP000292262"/>
    </source>
</evidence>
<keyword evidence="1" id="KW-0812">Transmembrane</keyword>
<organism evidence="2 3">
    <name type="scientific">Aquimarina brevivitae</name>
    <dbReference type="NCBI Taxonomy" id="323412"/>
    <lineage>
        <taxon>Bacteria</taxon>
        <taxon>Pseudomonadati</taxon>
        <taxon>Bacteroidota</taxon>
        <taxon>Flavobacteriia</taxon>
        <taxon>Flavobacteriales</taxon>
        <taxon>Flavobacteriaceae</taxon>
        <taxon>Aquimarina</taxon>
    </lineage>
</organism>
<comment type="caution">
    <text evidence="2">The sequence shown here is derived from an EMBL/GenBank/DDBJ whole genome shotgun (WGS) entry which is preliminary data.</text>
</comment>
<dbReference type="OrthoDB" id="1163333at2"/>
<feature type="transmembrane region" description="Helical" evidence="1">
    <location>
        <begin position="77"/>
        <end position="104"/>
    </location>
</feature>
<dbReference type="EMBL" id="SGXE01000007">
    <property type="protein sequence ID" value="RZS90571.1"/>
    <property type="molecule type" value="Genomic_DNA"/>
</dbReference>
<evidence type="ECO:0000256" key="1">
    <source>
        <dbReference type="SAM" id="Phobius"/>
    </source>
</evidence>
<keyword evidence="3" id="KW-1185">Reference proteome</keyword>
<reference evidence="2 3" key="1">
    <citation type="submission" date="2019-02" db="EMBL/GenBank/DDBJ databases">
        <title>Genomic Encyclopedia of Type Strains, Phase IV (KMG-IV): sequencing the most valuable type-strain genomes for metagenomic binning, comparative biology and taxonomic classification.</title>
        <authorList>
            <person name="Goeker M."/>
        </authorList>
    </citation>
    <scope>NUCLEOTIDE SEQUENCE [LARGE SCALE GENOMIC DNA]</scope>
    <source>
        <strain evidence="2 3">DSM 17196</strain>
    </source>
</reference>
<keyword evidence="1" id="KW-1133">Transmembrane helix</keyword>
<gene>
    <name evidence="2" type="ORF">EV197_3365</name>
</gene>
<feature type="transmembrane region" description="Helical" evidence="1">
    <location>
        <begin position="7"/>
        <end position="26"/>
    </location>
</feature>
<feature type="transmembrane region" description="Helical" evidence="1">
    <location>
        <begin position="54"/>
        <end position="71"/>
    </location>
</feature>
<accession>A0A4Q7NTS9</accession>
<protein>
    <submittedName>
        <fullName evidence="2">Uncharacterized protein</fullName>
    </submittedName>
</protein>
<dbReference type="RefSeq" id="WP_130287866.1">
    <property type="nucleotide sequence ID" value="NZ_SGXE01000007.1"/>
</dbReference>
<name>A0A4Q7NTS9_9FLAO</name>
<evidence type="ECO:0000313" key="2">
    <source>
        <dbReference type="EMBL" id="RZS90571.1"/>
    </source>
</evidence>
<sequence>MIQKDFIPLFICLVLLIFSIGDTLFTDYVLDYKFFLGLGLILISTVLYFKAKRIYIYIFILTLLLGLMNIIELSHVSVVYSIGFGTSFITFNPVFLGLLILFFVCSKGKLNELFPNKEITDTELANEKLAMEKRIKGYELKFQSKSESELQNIADQNSKYVKEAKIAAKRILGSKTEL</sequence>
<dbReference type="AlphaFoldDB" id="A0A4Q7NTS9"/>
<dbReference type="Proteomes" id="UP000292262">
    <property type="component" value="Unassembled WGS sequence"/>
</dbReference>